<name>A0A0M1VS13_FUSVC</name>
<evidence type="ECO:0000313" key="2">
    <source>
        <dbReference type="EMBL" id="EEO39402.1"/>
    </source>
</evidence>
<protein>
    <submittedName>
        <fullName evidence="2">Uncharacterized protein</fullName>
    </submittedName>
</protein>
<feature type="transmembrane region" description="Helical" evidence="1">
    <location>
        <begin position="12"/>
        <end position="33"/>
    </location>
</feature>
<keyword evidence="1" id="KW-0472">Membrane</keyword>
<feature type="transmembrane region" description="Helical" evidence="1">
    <location>
        <begin position="39"/>
        <end position="58"/>
    </location>
</feature>
<dbReference type="GeneID" id="79798805"/>
<keyword evidence="1" id="KW-0812">Transmembrane</keyword>
<dbReference type="AlphaFoldDB" id="A0A0M1VS13"/>
<evidence type="ECO:0000313" key="3">
    <source>
        <dbReference type="Proteomes" id="UP000004925"/>
    </source>
</evidence>
<feature type="transmembrane region" description="Helical" evidence="1">
    <location>
        <begin position="117"/>
        <end position="133"/>
    </location>
</feature>
<dbReference type="eggNOG" id="ENOG5033U3A">
    <property type="taxonomic scope" value="Bacteria"/>
</dbReference>
<dbReference type="HOGENOM" id="CLU_1903646_0_0_0"/>
<comment type="caution">
    <text evidence="2">The sequence shown here is derived from an EMBL/GenBank/DDBJ whole genome shotgun (WGS) entry which is preliminary data.</text>
</comment>
<sequence length="146" mass="16128">MEEFQNKKKSNFFIGVICLIAGALVTCALYFGISRLGFFSFWVSAIGITISLMGYNHFVKGSGNFGFILGSILNGIGIIYGEFLDGCAEIAKSYDMSMFDLIFNTDLLKEVLTTGSFWTYPAIGIAVMLVVGFQNRKSDFSDKEDE</sequence>
<evidence type="ECO:0000256" key="1">
    <source>
        <dbReference type="SAM" id="Phobius"/>
    </source>
</evidence>
<organism evidence="2 3">
    <name type="scientific">Fusobacterium vincentii 4_1_13</name>
    <dbReference type="NCBI Taxonomy" id="469606"/>
    <lineage>
        <taxon>Bacteria</taxon>
        <taxon>Fusobacteriati</taxon>
        <taxon>Fusobacteriota</taxon>
        <taxon>Fusobacteriia</taxon>
        <taxon>Fusobacteriales</taxon>
        <taxon>Fusobacteriaceae</taxon>
        <taxon>Fusobacterium</taxon>
    </lineage>
</organism>
<dbReference type="EMBL" id="ACDE02000013">
    <property type="protein sequence ID" value="EEO39402.1"/>
    <property type="molecule type" value="Genomic_DNA"/>
</dbReference>
<reference evidence="2 3" key="1">
    <citation type="submission" date="2011-10" db="EMBL/GenBank/DDBJ databases">
        <title>The Genome Sequence of Fusobacterium sp. 4_1_13.</title>
        <authorList>
            <consortium name="The Broad Institute Genome Sequencing Platform"/>
            <person name="Earl A."/>
            <person name="Ward D."/>
            <person name="Feldgarden M."/>
            <person name="Gevers D."/>
            <person name="Strauss J."/>
            <person name="Ambrose C."/>
            <person name="Allen-Vercoe E."/>
            <person name="Young S.K."/>
            <person name="Zeng Q."/>
            <person name="Gargeya S."/>
            <person name="Fitzgerald M."/>
            <person name="Haas B."/>
            <person name="Abouelleil A."/>
            <person name="Alvarado L."/>
            <person name="Arachchi H.M."/>
            <person name="Berlin A."/>
            <person name="Brown A."/>
            <person name="Chapman S.B."/>
            <person name="Chen Z."/>
            <person name="Dunbar C."/>
            <person name="Freedman E."/>
            <person name="Gearin G."/>
            <person name="Goldberg J."/>
            <person name="Griggs A."/>
            <person name="Gujja S."/>
            <person name="Heiman D."/>
            <person name="Howarth C."/>
            <person name="Larson L."/>
            <person name="Lui A."/>
            <person name="MacDonald P.J."/>
            <person name="Montmayeur A."/>
            <person name="Murphy C."/>
            <person name="Neiman D."/>
            <person name="Pearson M."/>
            <person name="Priest M."/>
            <person name="Roberts A."/>
            <person name="Saif S."/>
            <person name="Shea T."/>
            <person name="Shenoy N."/>
            <person name="Sisk P."/>
            <person name="Stolte C."/>
            <person name="Sykes S."/>
            <person name="Wortman J."/>
            <person name="Nusbaum C."/>
            <person name="Birren B."/>
        </authorList>
    </citation>
    <scope>NUCLEOTIDE SEQUENCE [LARGE SCALE GENOMIC DNA]</scope>
    <source>
        <strain evidence="2 3">4_1_13</strain>
    </source>
</reference>
<keyword evidence="1" id="KW-1133">Transmembrane helix</keyword>
<gene>
    <name evidence="2" type="ORF">FSCG_00115</name>
</gene>
<accession>A0A0M1VS13</accession>
<dbReference type="Proteomes" id="UP000004925">
    <property type="component" value="Unassembled WGS sequence"/>
</dbReference>
<dbReference type="RefSeq" id="WP_008799189.1">
    <property type="nucleotide sequence ID" value="NZ_KQ235735.1"/>
</dbReference>
<feature type="transmembrane region" description="Helical" evidence="1">
    <location>
        <begin position="65"/>
        <end position="83"/>
    </location>
</feature>
<proteinExistence type="predicted"/>